<evidence type="ECO:0000256" key="9">
    <source>
        <dbReference type="ARBA" id="ARBA00022822"/>
    </source>
</evidence>
<dbReference type="STRING" id="633813.SAMN04488087_0625"/>
<evidence type="ECO:0000256" key="3">
    <source>
        <dbReference type="ARBA" id="ARBA00009562"/>
    </source>
</evidence>
<evidence type="ECO:0000256" key="5">
    <source>
        <dbReference type="ARBA" id="ARBA00012266"/>
    </source>
</evidence>
<dbReference type="PRINTS" id="PR00095">
    <property type="entry name" value="ANTSNTHASEI"/>
</dbReference>
<dbReference type="GO" id="GO:0004049">
    <property type="term" value="F:anthranilate synthase activity"/>
    <property type="evidence" value="ECO:0007669"/>
    <property type="project" value="UniProtKB-EC"/>
</dbReference>
<sequence length="518" mass="57822">MMHPVRETRRPTASFAVGFFVREMTFETFHRLIETHRADGHAHLFVPVFRRVGADLLTPVSAFLRLRSMAPDAFLLESVEGGEKLGRYSFLGARPYLRVEVRGERVVLHHPDRSEKSATDFFTTMRQLLRRYHPVSVPELPRFTGGAVGYLGYDMVRQLEHLPSPPPDDLELPDARWNFYDTVVAFDHVRHQLVLMAGVFVEPDTELHAAYDEAVARLDMLSDMLAQASLEVPEPVALPAAPLTSNFSRNAFCEAVCRAKEYIYEGDIFQVVLSQRFAMPYTGDRFNLYRALRQVNPSPYLFYIDFGDLALIGSSPEVLVRVEHGRAEVLPIAGTRPRGRTPEEDQALEAELKADPKEQAEHLMLVDLGRNDLGRVCRFGTVQVDRFAFVVRYSHVMHLVSLVSGELASGYDALDALAACFPAGTVSGAPKVRAMEIIDELEPTRRGVYAGAVGYMDFSGNLDTCIAIRTMVVRNGTIYIQAGAGIVADSEPEREYEETVNKARALVEAMRVAASGLL</sequence>
<evidence type="ECO:0000259" key="17">
    <source>
        <dbReference type="Pfam" id="PF04715"/>
    </source>
</evidence>
<comment type="pathway">
    <text evidence="2 15">Amino-acid biosynthesis; L-tryptophan biosynthesis; L-tryptophan from chorismate: step 1/5.</text>
</comment>
<dbReference type="AlphaFoldDB" id="A0A1M6QI45"/>
<protein>
    <recommendedName>
        <fullName evidence="6 15">Anthranilate synthase component 1</fullName>
        <ecNumber evidence="5 15">4.1.3.27</ecNumber>
    </recommendedName>
</protein>
<dbReference type="GO" id="GO:0046872">
    <property type="term" value="F:metal ion binding"/>
    <property type="evidence" value="ECO:0007669"/>
    <property type="project" value="UniProtKB-KW"/>
</dbReference>
<dbReference type="InterPro" id="IPR015890">
    <property type="entry name" value="Chorismate_C"/>
</dbReference>
<keyword evidence="9 15" id="KW-0822">Tryptophan biosynthesis</keyword>
<keyword evidence="19" id="KW-1185">Reference proteome</keyword>
<proteinExistence type="inferred from homology"/>
<dbReference type="Pfam" id="PF00425">
    <property type="entry name" value="Chorismate_bind"/>
    <property type="match status" value="1"/>
</dbReference>
<comment type="function">
    <text evidence="13 15">Part of a heterotetrameric complex that catalyzes the two-step biosynthesis of anthranilate, an intermediate in the biosynthesis of L-tryptophan. In the first step, the glutamine-binding beta subunit (TrpG) of anthranilate synthase (AS) provides the glutamine amidotransferase activity which generates ammonia as a substrate that, along with chorismate, is used in the second step, catalyzed by the large alpha subunit of AS (TrpE) to produce anthranilate. In the absence of TrpG, TrpE can synthesize anthranilate directly from chorismate and high concentrations of ammonia.</text>
</comment>
<evidence type="ECO:0000256" key="1">
    <source>
        <dbReference type="ARBA" id="ARBA00001946"/>
    </source>
</evidence>
<accession>A0A1M6QI45</accession>
<feature type="domain" description="Anthranilate synthase component I N-terminal" evidence="17">
    <location>
        <begin position="55"/>
        <end position="195"/>
    </location>
</feature>
<dbReference type="Proteomes" id="UP000185812">
    <property type="component" value="Unassembled WGS sequence"/>
</dbReference>
<dbReference type="InterPro" id="IPR005256">
    <property type="entry name" value="Anth_synth_I_PabB"/>
</dbReference>
<evidence type="ECO:0000256" key="15">
    <source>
        <dbReference type="RuleBase" id="RU364045"/>
    </source>
</evidence>
<dbReference type="InterPro" id="IPR019999">
    <property type="entry name" value="Anth_synth_I-like"/>
</dbReference>
<evidence type="ECO:0000256" key="13">
    <source>
        <dbReference type="ARBA" id="ARBA00025634"/>
    </source>
</evidence>
<comment type="cofactor">
    <cofactor evidence="1 15">
        <name>Mg(2+)</name>
        <dbReference type="ChEBI" id="CHEBI:18420"/>
    </cofactor>
</comment>
<evidence type="ECO:0000256" key="10">
    <source>
        <dbReference type="ARBA" id="ARBA00022842"/>
    </source>
</evidence>
<evidence type="ECO:0000256" key="2">
    <source>
        <dbReference type="ARBA" id="ARBA00004873"/>
    </source>
</evidence>
<feature type="domain" description="Chorismate-utilising enzyme C-terminal" evidence="16">
    <location>
        <begin position="249"/>
        <end position="502"/>
    </location>
</feature>
<dbReference type="GO" id="GO:0000162">
    <property type="term" value="P:L-tryptophan biosynthetic process"/>
    <property type="evidence" value="ECO:0007669"/>
    <property type="project" value="UniProtKB-UniPathway"/>
</dbReference>
<evidence type="ECO:0000313" key="18">
    <source>
        <dbReference type="EMBL" id="SHK19697.1"/>
    </source>
</evidence>
<dbReference type="InterPro" id="IPR006805">
    <property type="entry name" value="Anth_synth_I_N"/>
</dbReference>
<comment type="subunit">
    <text evidence="4 15">Heterotetramer consisting of two non-identical subunits: a beta subunit (TrpG) and a large alpha subunit (TrpE).</text>
</comment>
<dbReference type="SUPFAM" id="SSF56322">
    <property type="entry name" value="ADC synthase"/>
    <property type="match status" value="1"/>
</dbReference>
<dbReference type="NCBIfam" id="TIGR00564">
    <property type="entry name" value="trpE_most"/>
    <property type="match status" value="1"/>
</dbReference>
<dbReference type="InterPro" id="IPR005801">
    <property type="entry name" value="ADC_synthase"/>
</dbReference>
<keyword evidence="8 15" id="KW-0479">Metal-binding</keyword>
<evidence type="ECO:0000259" key="16">
    <source>
        <dbReference type="Pfam" id="PF00425"/>
    </source>
</evidence>
<reference evidence="19" key="1">
    <citation type="submission" date="2016-11" db="EMBL/GenBank/DDBJ databases">
        <authorList>
            <person name="Varghese N."/>
            <person name="Submissions S."/>
        </authorList>
    </citation>
    <scope>NUCLEOTIDE SEQUENCE [LARGE SCALE GENOMIC DNA]</scope>
    <source>
        <strain evidence="19">DSM 22212</strain>
    </source>
</reference>
<evidence type="ECO:0000256" key="12">
    <source>
        <dbReference type="ARBA" id="ARBA00023239"/>
    </source>
</evidence>
<evidence type="ECO:0000313" key="19">
    <source>
        <dbReference type="Proteomes" id="UP000185812"/>
    </source>
</evidence>
<comment type="catalytic activity">
    <reaction evidence="14 15">
        <text>chorismate + L-glutamine = anthranilate + pyruvate + L-glutamate + H(+)</text>
        <dbReference type="Rhea" id="RHEA:21732"/>
        <dbReference type="ChEBI" id="CHEBI:15361"/>
        <dbReference type="ChEBI" id="CHEBI:15378"/>
        <dbReference type="ChEBI" id="CHEBI:16567"/>
        <dbReference type="ChEBI" id="CHEBI:29748"/>
        <dbReference type="ChEBI" id="CHEBI:29985"/>
        <dbReference type="ChEBI" id="CHEBI:58359"/>
        <dbReference type="EC" id="4.1.3.27"/>
    </reaction>
</comment>
<gene>
    <name evidence="15" type="primary">trpE</name>
    <name evidence="18" type="ORF">SAMN04488087_0625</name>
</gene>
<evidence type="ECO:0000256" key="14">
    <source>
        <dbReference type="ARBA" id="ARBA00047683"/>
    </source>
</evidence>
<dbReference type="UniPathway" id="UPA00035">
    <property type="reaction ID" value="UER00040"/>
</dbReference>
<evidence type="ECO:0000256" key="8">
    <source>
        <dbReference type="ARBA" id="ARBA00022723"/>
    </source>
</evidence>
<dbReference type="Gene3D" id="3.60.120.10">
    <property type="entry name" value="Anthranilate synthase"/>
    <property type="match status" value="1"/>
</dbReference>
<dbReference type="Pfam" id="PF04715">
    <property type="entry name" value="Anth_synt_I_N"/>
    <property type="match status" value="1"/>
</dbReference>
<keyword evidence="11 15" id="KW-0057">Aromatic amino acid biosynthesis</keyword>
<organism evidence="18 19">
    <name type="scientific">Rhodothermus profundi</name>
    <dbReference type="NCBI Taxonomy" id="633813"/>
    <lineage>
        <taxon>Bacteria</taxon>
        <taxon>Pseudomonadati</taxon>
        <taxon>Rhodothermota</taxon>
        <taxon>Rhodothermia</taxon>
        <taxon>Rhodothermales</taxon>
        <taxon>Rhodothermaceae</taxon>
        <taxon>Rhodothermus</taxon>
    </lineage>
</organism>
<evidence type="ECO:0000256" key="11">
    <source>
        <dbReference type="ARBA" id="ARBA00023141"/>
    </source>
</evidence>
<name>A0A1M6QI45_9BACT</name>
<comment type="similarity">
    <text evidence="3 15">Belongs to the anthranilate synthase component I family.</text>
</comment>
<dbReference type="PANTHER" id="PTHR11236">
    <property type="entry name" value="AMINOBENZOATE/ANTHRANILATE SYNTHASE"/>
    <property type="match status" value="1"/>
</dbReference>
<keyword evidence="10 15" id="KW-0460">Magnesium</keyword>
<keyword evidence="7 15" id="KW-0028">Amino-acid biosynthesis</keyword>
<dbReference type="EMBL" id="FRAU01000001">
    <property type="protein sequence ID" value="SHK19697.1"/>
    <property type="molecule type" value="Genomic_DNA"/>
</dbReference>
<evidence type="ECO:0000256" key="7">
    <source>
        <dbReference type="ARBA" id="ARBA00022605"/>
    </source>
</evidence>
<dbReference type="EC" id="4.1.3.27" evidence="5 15"/>
<dbReference type="PANTHER" id="PTHR11236:SF48">
    <property type="entry name" value="ISOCHORISMATE SYNTHASE MENF"/>
    <property type="match status" value="1"/>
</dbReference>
<keyword evidence="12 15" id="KW-0456">Lyase</keyword>
<evidence type="ECO:0000256" key="6">
    <source>
        <dbReference type="ARBA" id="ARBA00020653"/>
    </source>
</evidence>
<evidence type="ECO:0000256" key="4">
    <source>
        <dbReference type="ARBA" id="ARBA00011575"/>
    </source>
</evidence>